<evidence type="ECO:0000256" key="5">
    <source>
        <dbReference type="ARBA" id="ARBA00022679"/>
    </source>
</evidence>
<dbReference type="GO" id="GO:0008408">
    <property type="term" value="F:3'-5' exonuclease activity"/>
    <property type="evidence" value="ECO:0007669"/>
    <property type="project" value="InterPro"/>
</dbReference>
<dbReference type="SMART" id="SM00481">
    <property type="entry name" value="POLIIIAc"/>
    <property type="match status" value="1"/>
</dbReference>
<dbReference type="Pfam" id="PF14579">
    <property type="entry name" value="HHH_6"/>
    <property type="match status" value="1"/>
</dbReference>
<organism evidence="13 14">
    <name type="scientific">Lactococcus garvieae</name>
    <dbReference type="NCBI Taxonomy" id="1363"/>
    <lineage>
        <taxon>Bacteria</taxon>
        <taxon>Bacillati</taxon>
        <taxon>Bacillota</taxon>
        <taxon>Bacilli</taxon>
        <taxon>Lactobacillales</taxon>
        <taxon>Streptococcaceae</taxon>
        <taxon>Lactococcus</taxon>
    </lineage>
</organism>
<evidence type="ECO:0000256" key="6">
    <source>
        <dbReference type="ARBA" id="ARBA00022695"/>
    </source>
</evidence>
<keyword evidence="8" id="KW-0239">DNA-directed DNA polymerase</keyword>
<dbReference type="CDD" id="cd07431">
    <property type="entry name" value="PHP_PolIIIA"/>
    <property type="match status" value="1"/>
</dbReference>
<dbReference type="PANTHER" id="PTHR32294:SF0">
    <property type="entry name" value="DNA POLYMERASE III SUBUNIT ALPHA"/>
    <property type="match status" value="1"/>
</dbReference>
<dbReference type="GO" id="GO:0003676">
    <property type="term" value="F:nucleic acid binding"/>
    <property type="evidence" value="ECO:0007669"/>
    <property type="project" value="InterPro"/>
</dbReference>
<comment type="subunit">
    <text evidence="10">DNA polymerase III contains a core (composed of alpha, epsilon and theta chains) that associates with a tau subunit. This core dimerizes to form the POLIII' complex. PolIII' associates with the gamma complex (composed of gamma, delta, delta', psi and chi chains) and with the beta chain to form the complete DNA polymerase III complex.</text>
</comment>
<dbReference type="GO" id="GO:0005737">
    <property type="term" value="C:cytoplasm"/>
    <property type="evidence" value="ECO:0007669"/>
    <property type="project" value="UniProtKB-SubCell"/>
</dbReference>
<dbReference type="Gene3D" id="2.40.50.140">
    <property type="entry name" value="Nucleic acid-binding proteins"/>
    <property type="match status" value="1"/>
</dbReference>
<dbReference type="NCBIfam" id="TIGR00594">
    <property type="entry name" value="polc"/>
    <property type="match status" value="1"/>
</dbReference>
<dbReference type="CDD" id="cd04485">
    <property type="entry name" value="DnaE_OBF"/>
    <property type="match status" value="1"/>
</dbReference>
<comment type="subcellular location">
    <subcellularLocation>
        <location evidence="1">Cytoplasm</location>
    </subcellularLocation>
</comment>
<comment type="function">
    <text evidence="9">DNA polymerase III is a complex, multichain enzyme responsible for most of the replicative synthesis in bacteria. This DNA polymerase also exhibits 3' to 5' exonuclease activity. The alpha chain is the DNA polymerase.</text>
</comment>
<evidence type="ECO:0000313" key="13">
    <source>
        <dbReference type="EMBL" id="SFL18262.1"/>
    </source>
</evidence>
<dbReference type="InterPro" id="IPR004365">
    <property type="entry name" value="NA-bd_OB_tRNA"/>
</dbReference>
<evidence type="ECO:0000256" key="11">
    <source>
        <dbReference type="ARBA" id="ARBA00049244"/>
    </source>
</evidence>
<dbReference type="AlphaFoldDB" id="A0A1I4FK36"/>
<keyword evidence="7" id="KW-0235">DNA replication</keyword>
<dbReference type="GO" id="GO:0003887">
    <property type="term" value="F:DNA-directed DNA polymerase activity"/>
    <property type="evidence" value="ECO:0007669"/>
    <property type="project" value="UniProtKB-KW"/>
</dbReference>
<dbReference type="InterPro" id="IPR040982">
    <property type="entry name" value="DNA_pol3_finger"/>
</dbReference>
<dbReference type="SUPFAM" id="SSF89550">
    <property type="entry name" value="PHP domain-like"/>
    <property type="match status" value="1"/>
</dbReference>
<evidence type="ECO:0000256" key="4">
    <source>
        <dbReference type="ARBA" id="ARBA00019114"/>
    </source>
</evidence>
<dbReference type="Gene3D" id="1.10.10.1600">
    <property type="entry name" value="Bacterial DNA polymerase III alpha subunit, thumb domain"/>
    <property type="match status" value="1"/>
</dbReference>
<proteinExistence type="inferred from homology"/>
<evidence type="ECO:0000259" key="12">
    <source>
        <dbReference type="SMART" id="SM00481"/>
    </source>
</evidence>
<keyword evidence="5" id="KW-0808">Transferase</keyword>
<dbReference type="EC" id="2.7.7.7" evidence="3"/>
<dbReference type="InterPro" id="IPR012340">
    <property type="entry name" value="NA-bd_OB-fold"/>
</dbReference>
<dbReference type="Pfam" id="PF17657">
    <property type="entry name" value="DNA_pol3_finger"/>
    <property type="match status" value="1"/>
</dbReference>
<dbReference type="InterPro" id="IPR029460">
    <property type="entry name" value="DNAPol_HHH"/>
</dbReference>
<evidence type="ECO:0000256" key="1">
    <source>
        <dbReference type="ARBA" id="ARBA00004496"/>
    </source>
</evidence>
<comment type="catalytic activity">
    <reaction evidence="11">
        <text>DNA(n) + a 2'-deoxyribonucleoside 5'-triphosphate = DNA(n+1) + diphosphate</text>
        <dbReference type="Rhea" id="RHEA:22508"/>
        <dbReference type="Rhea" id="RHEA-COMP:17339"/>
        <dbReference type="Rhea" id="RHEA-COMP:17340"/>
        <dbReference type="ChEBI" id="CHEBI:33019"/>
        <dbReference type="ChEBI" id="CHEBI:61560"/>
        <dbReference type="ChEBI" id="CHEBI:173112"/>
        <dbReference type="EC" id="2.7.7.7"/>
    </reaction>
</comment>
<dbReference type="EMBL" id="FOTJ01000002">
    <property type="protein sequence ID" value="SFL18262.1"/>
    <property type="molecule type" value="Genomic_DNA"/>
</dbReference>
<dbReference type="Pfam" id="PF02811">
    <property type="entry name" value="PHP"/>
    <property type="match status" value="1"/>
</dbReference>
<dbReference type="InterPro" id="IPR016195">
    <property type="entry name" value="Pol/histidinol_Pase-like"/>
</dbReference>
<evidence type="ECO:0000256" key="10">
    <source>
        <dbReference type="ARBA" id="ARBA00026073"/>
    </source>
</evidence>
<dbReference type="Gene3D" id="3.20.20.140">
    <property type="entry name" value="Metal-dependent hydrolases"/>
    <property type="match status" value="1"/>
</dbReference>
<gene>
    <name evidence="13" type="ORF">SAMN05216438_10234</name>
</gene>
<evidence type="ECO:0000256" key="8">
    <source>
        <dbReference type="ARBA" id="ARBA00022932"/>
    </source>
</evidence>
<dbReference type="Pfam" id="PF07733">
    <property type="entry name" value="DNA_pol3_alpha"/>
    <property type="match status" value="1"/>
</dbReference>
<evidence type="ECO:0000256" key="9">
    <source>
        <dbReference type="ARBA" id="ARBA00025611"/>
    </source>
</evidence>
<dbReference type="InterPro" id="IPR041931">
    <property type="entry name" value="DNA_pol3_alpha_thumb_dom"/>
</dbReference>
<reference evidence="13 14" key="1">
    <citation type="submission" date="2016-10" db="EMBL/GenBank/DDBJ databases">
        <authorList>
            <person name="de Groot N.N."/>
        </authorList>
    </citation>
    <scope>NUCLEOTIDE SEQUENCE [LARGE SCALE GENOMIC DNA]</scope>
    <source>
        <strain evidence="13 14">M79</strain>
    </source>
</reference>
<protein>
    <recommendedName>
        <fullName evidence="4">DNA polymerase III subunit alpha</fullName>
        <ecNumber evidence="3">2.7.7.7</ecNumber>
    </recommendedName>
</protein>
<dbReference type="InterPro" id="IPR003141">
    <property type="entry name" value="Pol/His_phosphatase_N"/>
</dbReference>
<dbReference type="InterPro" id="IPR011708">
    <property type="entry name" value="DNA_pol3_alpha_NTPase_dom"/>
</dbReference>
<dbReference type="RefSeq" id="WP_074750452.1">
    <property type="nucleotide sequence ID" value="NZ_FOTJ01000002.1"/>
</dbReference>
<feature type="domain" description="Polymerase/histidinol phosphatase N-terminal" evidence="12">
    <location>
        <begin position="3"/>
        <end position="70"/>
    </location>
</feature>
<dbReference type="Proteomes" id="UP000181969">
    <property type="component" value="Unassembled WGS sequence"/>
</dbReference>
<keyword evidence="6" id="KW-0548">Nucleotidyltransferase</keyword>
<dbReference type="InterPro" id="IPR004805">
    <property type="entry name" value="DnaE2/DnaE/PolC"/>
</dbReference>
<name>A0A1I4FK36_9LACT</name>
<sequence>MFAQLNTKTEYSFLDSVVRVDDYLNMAEKMGYKQLGICDVGNLHGAYHFAIEAQKRNIQPIIGIELVFELESLPVSFSFIAKNTEGYKNLLKISSSHNYGRHRFSDIVSFLNNIVLVVPESYANLSALSQIQAEVYVGISPTGAEGTSHQFPYLPFQSVRYLSQADNESLEVLHAIRDLMPYNQELTLSNDQLLQRPEIYEKLYAKNYPQALDNLEHLVANISYDFSGKLGLPQFDKQRDAAELLRERAEVNLPAGEDYRARLEHELSVIHQMGFDDYFLIVADLLRYASENDIYCGMGRGSAAGSLVAYTLGITHVDPVANNLFFERFLNPERVAMPDIDIDMPDTKRSELLAYMKRRYGSDHVAQIVTFSTLGKRQALRDVGKAFGMNEAELSSLTRMLGQRFGSLRDEYEENPKLKAEILRDSRLQKVYEIATRIEGLPRQTSTHASGVVLSQESLVNYVPLKPSDDLALTQYEAPDVEAIGLLKIDFLGLRNLTIIERLRELVQKRKNVHIDPLHIDLEDEKTLALFRAGNTLGIFQFENPQMRRFLRNLAPTKFEDIVDATSIFRPGPSQFIPQFVARRHGQEKVEVIDDTLTEILAPTYGIMIYQEQIMQVAQRFAGFSLGKADLLRRAISKKKGKEFEELQAEFLAGSLKLGHTETQAMEIYRLIERFANYGFNRSHAYAYAALAFQIAYFKAHYPDEFYEVQLRDRKRERMIQDALDNDFQMEHPFINRMPYHDRVENGKIALGLANVRTIPRDMAFWIVEHRPFSDLADLVKRLPQNFQREDYLLPLVQIGAFDDQDMNRGKLAQNLSTLIDYSQNIQLDLFGASSLKFSFQDAEDYLQSEKYEFEKQFLGVGITPHPLQALALKLKTNFTTLTDLQKNKRATVLVELLAVRTHRTKTGETMAFLSTTDSKENFDITLFPENYRRFMANLEKGKFYLVSGKVSERNDALQMLADRVIEVEETERKLWLNLEDASHNTHISRILREFPGGIQVILHFTDTKKTTQTQVYVEENDLLLNKLKTYVLNAVYK</sequence>
<dbReference type="NCBIfam" id="NF005582">
    <property type="entry name" value="PRK07279.1"/>
    <property type="match status" value="1"/>
</dbReference>
<comment type="similarity">
    <text evidence="2">Belongs to the DNA polymerase type-C family. DnaE subfamily.</text>
</comment>
<dbReference type="InterPro" id="IPR004013">
    <property type="entry name" value="PHP_dom"/>
</dbReference>
<dbReference type="GO" id="GO:0006260">
    <property type="term" value="P:DNA replication"/>
    <property type="evidence" value="ECO:0007669"/>
    <property type="project" value="UniProtKB-KW"/>
</dbReference>
<evidence type="ECO:0000256" key="2">
    <source>
        <dbReference type="ARBA" id="ARBA00009496"/>
    </source>
</evidence>
<evidence type="ECO:0000256" key="7">
    <source>
        <dbReference type="ARBA" id="ARBA00022705"/>
    </source>
</evidence>
<accession>A0A1I4FK36</accession>
<evidence type="ECO:0000313" key="14">
    <source>
        <dbReference type="Proteomes" id="UP000181969"/>
    </source>
</evidence>
<dbReference type="OrthoDB" id="9803237at2"/>
<dbReference type="PANTHER" id="PTHR32294">
    <property type="entry name" value="DNA POLYMERASE III SUBUNIT ALPHA"/>
    <property type="match status" value="1"/>
</dbReference>
<dbReference type="Pfam" id="PF01336">
    <property type="entry name" value="tRNA_anti-codon"/>
    <property type="match status" value="1"/>
</dbReference>
<evidence type="ECO:0000256" key="3">
    <source>
        <dbReference type="ARBA" id="ARBA00012417"/>
    </source>
</evidence>